<evidence type="ECO:0000256" key="3">
    <source>
        <dbReference type="ARBA" id="ARBA00022741"/>
    </source>
</evidence>
<accession>A0AAD5VKF9</accession>
<dbReference type="PRINTS" id="PR00318">
    <property type="entry name" value="GPROTEINA"/>
</dbReference>
<sequence>MGACISLIEHQRGQRRAREHSEEIDRWLEEDHKRLKRECKVLLLGSETSGKDTILKQMKIDHQGGLREEELLEYRSAIYRTVVDCARSAIVYMRSTGIECKDPSNMPLMERILEYKFGSDGVSDFCLPPGLAEAIIRFFGDPVVTRILENYVSNAHRKESAEYFLKNILRISSSGYIPTEEDMLRVRKRKEGVTETLFSMGQLSIRVYDIGGQRAERKKWIHCFEAVTSIIFCTALSDYDYGGLLEHGSQNLMRETLILFDSVINSRWFTRTSIILLLTKLDELKVKLPQVPLSQYFEEYTGGADVNKAAKYILWKFMQVNRARLSVYPHVYTEFSIFICPTNTIIAPGYLEPLSHTPTLPPRVKRVLFYLLKDVHGRVSGRLSDFEYARESRQIGQSVSINAKTGIPYFKPIEIYSGMTLLNTRQPQTAYRTTYQRAKKENVDAVSPPTIPVSAPRHDLESLAVWTASWVVLDRIDYPPTELSIPIDLYNRINSKDTVSANNEPLNIVSIMNTIRVNSWDTHLHWLADPRDQRNLHDAYNIIYLCPCHLQKLALKAEGIRSKPQTP</sequence>
<dbReference type="InterPro" id="IPR011025">
    <property type="entry name" value="GproteinA_insert"/>
</dbReference>
<dbReference type="GO" id="GO:0007189">
    <property type="term" value="P:adenylate cyclase-activating G protein-coupled receptor signaling pathway"/>
    <property type="evidence" value="ECO:0007669"/>
    <property type="project" value="TreeGrafter"/>
</dbReference>
<dbReference type="CDD" id="cd00066">
    <property type="entry name" value="G-alpha"/>
    <property type="match status" value="1"/>
</dbReference>
<dbReference type="InterPro" id="IPR001019">
    <property type="entry name" value="Gprotein_alpha_su"/>
</dbReference>
<dbReference type="SUPFAM" id="SSF52540">
    <property type="entry name" value="P-loop containing nucleoside triphosphate hydrolases"/>
    <property type="match status" value="1"/>
</dbReference>
<dbReference type="Pfam" id="PF00503">
    <property type="entry name" value="G-alpha"/>
    <property type="match status" value="1"/>
</dbReference>
<dbReference type="PANTHER" id="PTHR10218:SF369">
    <property type="entry name" value="GUANINE NUCLEOTIDE-BINDING PROTEIN ALPHA-2 SUBUNIT"/>
    <property type="match status" value="1"/>
</dbReference>
<dbReference type="GO" id="GO:0031683">
    <property type="term" value="F:G-protein beta/gamma-subunit complex binding"/>
    <property type="evidence" value="ECO:0007669"/>
    <property type="project" value="InterPro"/>
</dbReference>
<dbReference type="EMBL" id="JANIEX010001336">
    <property type="protein sequence ID" value="KAJ3559121.1"/>
    <property type="molecule type" value="Genomic_DNA"/>
</dbReference>
<dbReference type="GO" id="GO:0005525">
    <property type="term" value="F:GTP binding"/>
    <property type="evidence" value="ECO:0007669"/>
    <property type="project" value="UniProtKB-KW"/>
</dbReference>
<dbReference type="PANTHER" id="PTHR10218">
    <property type="entry name" value="GTP-BINDING PROTEIN ALPHA SUBUNIT"/>
    <property type="match status" value="1"/>
</dbReference>
<organism evidence="10 11">
    <name type="scientific">Leucocoprinus birnbaumii</name>
    <dbReference type="NCBI Taxonomy" id="56174"/>
    <lineage>
        <taxon>Eukaryota</taxon>
        <taxon>Fungi</taxon>
        <taxon>Dikarya</taxon>
        <taxon>Basidiomycota</taxon>
        <taxon>Agaricomycotina</taxon>
        <taxon>Agaricomycetes</taxon>
        <taxon>Agaricomycetidae</taxon>
        <taxon>Agaricales</taxon>
        <taxon>Agaricineae</taxon>
        <taxon>Agaricaceae</taxon>
        <taxon>Leucocoprinus</taxon>
    </lineage>
</organism>
<dbReference type="GO" id="GO:0005834">
    <property type="term" value="C:heterotrimeric G-protein complex"/>
    <property type="evidence" value="ECO:0007669"/>
    <property type="project" value="InterPro"/>
</dbReference>
<keyword evidence="6" id="KW-0564">Palmitate</keyword>
<keyword evidence="2" id="KW-0479">Metal-binding</keyword>
<keyword evidence="11" id="KW-1185">Reference proteome</keyword>
<evidence type="ECO:0000256" key="6">
    <source>
        <dbReference type="ARBA" id="ARBA00023139"/>
    </source>
</evidence>
<dbReference type="GO" id="GO:0046872">
    <property type="term" value="F:metal ion binding"/>
    <property type="evidence" value="ECO:0007669"/>
    <property type="project" value="UniProtKB-KW"/>
</dbReference>
<dbReference type="InterPro" id="IPR027417">
    <property type="entry name" value="P-loop_NTPase"/>
</dbReference>
<dbReference type="InterPro" id="IPR002975">
    <property type="entry name" value="Fungi_Gprotein_alpha"/>
</dbReference>
<proteinExistence type="predicted"/>
<dbReference type="GO" id="GO:0001664">
    <property type="term" value="F:G protein-coupled receptor binding"/>
    <property type="evidence" value="ECO:0007669"/>
    <property type="project" value="InterPro"/>
</dbReference>
<keyword evidence="5 9" id="KW-0342">GTP-binding</keyword>
<keyword evidence="8" id="KW-0449">Lipoprotein</keyword>
<feature type="binding site" evidence="9">
    <location>
        <begin position="209"/>
        <end position="213"/>
    </location>
    <ligand>
        <name>GTP</name>
        <dbReference type="ChEBI" id="CHEBI:37565"/>
    </ligand>
</feature>
<reference evidence="10" key="1">
    <citation type="submission" date="2022-07" db="EMBL/GenBank/DDBJ databases">
        <title>Genome Sequence of Leucocoprinus birnbaumii.</title>
        <authorList>
            <person name="Buettner E."/>
        </authorList>
    </citation>
    <scope>NUCLEOTIDE SEQUENCE</scope>
    <source>
        <strain evidence="10">VT141</strain>
    </source>
</reference>
<dbReference type="Gene3D" id="1.10.400.10">
    <property type="entry name" value="GI Alpha 1, domain 2-like"/>
    <property type="match status" value="1"/>
</dbReference>
<evidence type="ECO:0000256" key="8">
    <source>
        <dbReference type="ARBA" id="ARBA00023288"/>
    </source>
</evidence>
<evidence type="ECO:0000256" key="2">
    <source>
        <dbReference type="ARBA" id="ARBA00022723"/>
    </source>
</evidence>
<dbReference type="FunFam" id="3.40.50.300:FF:003800">
    <property type="entry name" value="Guanine nucleotide-binding protein G(k) subunit alpha"/>
    <property type="match status" value="1"/>
</dbReference>
<protein>
    <submittedName>
        <fullName evidence="10">Uncharacterized protein</fullName>
    </submittedName>
</protein>
<keyword evidence="1" id="KW-0519">Myristate</keyword>
<evidence type="ECO:0000256" key="5">
    <source>
        <dbReference type="ARBA" id="ARBA00023134"/>
    </source>
</evidence>
<dbReference type="GO" id="GO:0003924">
    <property type="term" value="F:GTPase activity"/>
    <property type="evidence" value="ECO:0007669"/>
    <property type="project" value="InterPro"/>
</dbReference>
<comment type="caution">
    <text evidence="10">The sequence shown here is derived from an EMBL/GenBank/DDBJ whole genome shotgun (WGS) entry which is preliminary data.</text>
</comment>
<evidence type="ECO:0000313" key="10">
    <source>
        <dbReference type="EMBL" id="KAJ3559121.1"/>
    </source>
</evidence>
<evidence type="ECO:0000256" key="7">
    <source>
        <dbReference type="ARBA" id="ARBA00023224"/>
    </source>
</evidence>
<dbReference type="SMART" id="SM00275">
    <property type="entry name" value="G_alpha"/>
    <property type="match status" value="1"/>
</dbReference>
<keyword evidence="7" id="KW-0807">Transducer</keyword>
<evidence type="ECO:0000256" key="1">
    <source>
        <dbReference type="ARBA" id="ARBA00022707"/>
    </source>
</evidence>
<dbReference type="GO" id="GO:0005737">
    <property type="term" value="C:cytoplasm"/>
    <property type="evidence" value="ECO:0007669"/>
    <property type="project" value="TreeGrafter"/>
</dbReference>
<dbReference type="AlphaFoldDB" id="A0AAD5VKF9"/>
<dbReference type="SUPFAM" id="SSF47895">
    <property type="entry name" value="Transducin (alpha subunit), insertion domain"/>
    <property type="match status" value="1"/>
</dbReference>
<evidence type="ECO:0000313" key="11">
    <source>
        <dbReference type="Proteomes" id="UP001213000"/>
    </source>
</evidence>
<evidence type="ECO:0000256" key="9">
    <source>
        <dbReference type="PIRSR" id="PIRSR601019-1"/>
    </source>
</evidence>
<keyword evidence="3 9" id="KW-0547">Nucleotide-binding</keyword>
<dbReference type="Proteomes" id="UP001213000">
    <property type="component" value="Unassembled WGS sequence"/>
</dbReference>
<evidence type="ECO:0000256" key="4">
    <source>
        <dbReference type="ARBA" id="ARBA00022842"/>
    </source>
</evidence>
<name>A0AAD5VKF9_9AGAR</name>
<gene>
    <name evidence="10" type="ORF">NP233_g11344</name>
</gene>
<dbReference type="Gene3D" id="3.40.50.300">
    <property type="entry name" value="P-loop containing nucleotide triphosphate hydrolases"/>
    <property type="match status" value="1"/>
</dbReference>
<dbReference type="PROSITE" id="PS51882">
    <property type="entry name" value="G_ALPHA"/>
    <property type="match status" value="1"/>
</dbReference>
<dbReference type="PRINTS" id="PR01241">
    <property type="entry name" value="GPROTEINAFNG"/>
</dbReference>
<keyword evidence="4" id="KW-0460">Magnesium</keyword>